<gene>
    <name evidence="2" type="ORF">C8E87_4087</name>
</gene>
<dbReference type="RefSeq" id="WP_133874560.1">
    <property type="nucleotide sequence ID" value="NZ_BOMD01000007.1"/>
</dbReference>
<dbReference type="OrthoDB" id="3402428at2"/>
<reference evidence="2 3" key="1">
    <citation type="submission" date="2019-03" db="EMBL/GenBank/DDBJ databases">
        <title>Sequencing the genomes of 1000 actinobacteria strains.</title>
        <authorList>
            <person name="Klenk H.-P."/>
        </authorList>
    </citation>
    <scope>NUCLEOTIDE SEQUENCE [LARGE SCALE GENOMIC DNA]</scope>
    <source>
        <strain evidence="2 3">DSM 43805</strain>
    </source>
</reference>
<name>A0A4R6JUC6_9ACTN</name>
<evidence type="ECO:0000313" key="2">
    <source>
        <dbReference type="EMBL" id="TDO40373.1"/>
    </source>
</evidence>
<sequence>MSFLDKAKDFLDSNDEKVDQALEKIGDEVDKRTGHKHSAHIDRAVDEAQKRTGQGDTRP</sequence>
<keyword evidence="3" id="KW-1185">Reference proteome</keyword>
<feature type="compositionally biased region" description="Basic and acidic residues" evidence="1">
    <location>
        <begin position="39"/>
        <end position="50"/>
    </location>
</feature>
<dbReference type="Proteomes" id="UP000294901">
    <property type="component" value="Unassembled WGS sequence"/>
</dbReference>
<dbReference type="Pfam" id="PF14013">
    <property type="entry name" value="MT0933_antitox"/>
    <property type="match status" value="1"/>
</dbReference>
<protein>
    <submittedName>
        <fullName evidence="2">Antitoxin protein of toxin-antitoxin system</fullName>
    </submittedName>
</protein>
<accession>A0A4R6JUC6</accession>
<dbReference type="AlphaFoldDB" id="A0A4R6JUC6"/>
<dbReference type="InterPro" id="IPR028037">
    <property type="entry name" value="Antitoxin_Rv0909/MT0933"/>
</dbReference>
<organism evidence="2 3">
    <name type="scientific">Paractinoplanes brasiliensis</name>
    <dbReference type="NCBI Taxonomy" id="52695"/>
    <lineage>
        <taxon>Bacteria</taxon>
        <taxon>Bacillati</taxon>
        <taxon>Actinomycetota</taxon>
        <taxon>Actinomycetes</taxon>
        <taxon>Micromonosporales</taxon>
        <taxon>Micromonosporaceae</taxon>
        <taxon>Paractinoplanes</taxon>
    </lineage>
</organism>
<dbReference type="EMBL" id="SNWR01000001">
    <property type="protein sequence ID" value="TDO40373.1"/>
    <property type="molecule type" value="Genomic_DNA"/>
</dbReference>
<proteinExistence type="predicted"/>
<comment type="caution">
    <text evidence="2">The sequence shown here is derived from an EMBL/GenBank/DDBJ whole genome shotgun (WGS) entry which is preliminary data.</text>
</comment>
<evidence type="ECO:0000313" key="3">
    <source>
        <dbReference type="Proteomes" id="UP000294901"/>
    </source>
</evidence>
<feature type="region of interest" description="Disordered" evidence="1">
    <location>
        <begin position="26"/>
        <end position="59"/>
    </location>
</feature>
<evidence type="ECO:0000256" key="1">
    <source>
        <dbReference type="SAM" id="MobiDB-lite"/>
    </source>
</evidence>